<feature type="transmembrane region" description="Helical" evidence="1">
    <location>
        <begin position="70"/>
        <end position="89"/>
    </location>
</feature>
<evidence type="ECO:0000256" key="1">
    <source>
        <dbReference type="SAM" id="Phobius"/>
    </source>
</evidence>
<evidence type="ECO:0000313" key="2">
    <source>
        <dbReference type="EMBL" id="NMI02152.1"/>
    </source>
</evidence>
<evidence type="ECO:0000313" key="3">
    <source>
        <dbReference type="Proteomes" id="UP000820669"/>
    </source>
</evidence>
<keyword evidence="3" id="KW-1185">Reference proteome</keyword>
<keyword evidence="1" id="KW-0812">Transmembrane</keyword>
<gene>
    <name evidence="2" type="ORF">HF526_33395</name>
</gene>
<keyword evidence="1" id="KW-1133">Transmembrane helix</keyword>
<feature type="transmembrane region" description="Helical" evidence="1">
    <location>
        <begin position="109"/>
        <end position="127"/>
    </location>
</feature>
<protein>
    <submittedName>
        <fullName evidence="2">Uncharacterized protein</fullName>
    </submittedName>
</protein>
<accession>A0ABX1SNZ5</accession>
<proteinExistence type="predicted"/>
<dbReference type="Proteomes" id="UP000820669">
    <property type="component" value="Unassembled WGS sequence"/>
</dbReference>
<keyword evidence="1" id="KW-0472">Membrane</keyword>
<comment type="caution">
    <text evidence="2">The sequence shown here is derived from an EMBL/GenBank/DDBJ whole genome shotgun (WGS) entry which is preliminary data.</text>
</comment>
<reference evidence="2 3" key="1">
    <citation type="submission" date="2020-04" db="EMBL/GenBank/DDBJ databases">
        <authorList>
            <person name="Klaysubun C."/>
            <person name="Duangmal K."/>
            <person name="Lipun K."/>
        </authorList>
    </citation>
    <scope>NUCLEOTIDE SEQUENCE [LARGE SCALE GENOMIC DNA]</scope>
    <source>
        <strain evidence="2 3">K10HN5</strain>
    </source>
</reference>
<dbReference type="EMBL" id="JAAXLA010000126">
    <property type="protein sequence ID" value="NMI02152.1"/>
    <property type="molecule type" value="Genomic_DNA"/>
</dbReference>
<sequence>MTIAERARGLRLDRWDAAIAGYALLAAPARPLTAPAAVAVLAPGVLLLVLRARHPVAPLPSTARPVAAAVLWLGLGVLFGLWELAAALWGDDAAHPTFSLMLDPVLATYPGRVLGYLGWLALGRWLVTR</sequence>
<dbReference type="RefSeq" id="WP_169385654.1">
    <property type="nucleotide sequence ID" value="NZ_JAAXLA010000126.1"/>
</dbReference>
<organism evidence="2 3">
    <name type="scientific">Pseudonocardia acidicola</name>
    <dbReference type="NCBI Taxonomy" id="2724939"/>
    <lineage>
        <taxon>Bacteria</taxon>
        <taxon>Bacillati</taxon>
        <taxon>Actinomycetota</taxon>
        <taxon>Actinomycetes</taxon>
        <taxon>Pseudonocardiales</taxon>
        <taxon>Pseudonocardiaceae</taxon>
        <taxon>Pseudonocardia</taxon>
    </lineage>
</organism>
<name>A0ABX1SNZ5_9PSEU</name>